<dbReference type="Pfam" id="PF13601">
    <property type="entry name" value="HTH_34"/>
    <property type="match status" value="1"/>
</dbReference>
<gene>
    <name evidence="2" type="ORF">ADM99_16380</name>
</gene>
<evidence type="ECO:0000313" key="3">
    <source>
        <dbReference type="Proteomes" id="UP000050430"/>
    </source>
</evidence>
<feature type="domain" description="Winged helix DNA-binding" evidence="1">
    <location>
        <begin position="20"/>
        <end position="98"/>
    </location>
</feature>
<protein>
    <recommendedName>
        <fullName evidence="1">Winged helix DNA-binding domain-containing protein</fullName>
    </recommendedName>
</protein>
<keyword evidence="3" id="KW-1185">Reference proteome</keyword>
<dbReference type="SUPFAM" id="SSF46785">
    <property type="entry name" value="Winged helix' DNA-binding domain"/>
    <property type="match status" value="1"/>
</dbReference>
<dbReference type="InterPro" id="IPR036388">
    <property type="entry name" value="WH-like_DNA-bd_sf"/>
</dbReference>
<proteinExistence type="predicted"/>
<dbReference type="Gene3D" id="1.10.10.10">
    <property type="entry name" value="Winged helix-like DNA-binding domain superfamily/Winged helix DNA-binding domain"/>
    <property type="match status" value="1"/>
</dbReference>
<dbReference type="RefSeq" id="WP_062422598.1">
    <property type="nucleotide sequence ID" value="NZ_BBYA01000010.1"/>
</dbReference>
<accession>A0A0P6WLL8</accession>
<evidence type="ECO:0000313" key="2">
    <source>
        <dbReference type="EMBL" id="KPL70664.1"/>
    </source>
</evidence>
<dbReference type="STRING" id="229920.ADM99_16380"/>
<name>A0A0P6WLL8_9CHLR</name>
<dbReference type="InterPro" id="IPR027395">
    <property type="entry name" value="WH_DNA-bd_dom"/>
</dbReference>
<dbReference type="PATRIC" id="fig|229920.5.peg.655"/>
<sequence length="105" mass="12006">MNEDWRTLTDVDKLIHEPSRLMILTILVSVEKADFVYLQRETGLTRGNLSVHLTKLSEAGYIDIQKTFNGKVPQTICQITDTGKQAFLRYREYLKSVVEKISTSG</sequence>
<comment type="caution">
    <text evidence="2">The sequence shown here is derived from an EMBL/GenBank/DDBJ whole genome shotgun (WGS) entry which is preliminary data.</text>
</comment>
<organism evidence="2 3">
    <name type="scientific">Leptolinea tardivitalis</name>
    <dbReference type="NCBI Taxonomy" id="229920"/>
    <lineage>
        <taxon>Bacteria</taxon>
        <taxon>Bacillati</taxon>
        <taxon>Chloroflexota</taxon>
        <taxon>Anaerolineae</taxon>
        <taxon>Anaerolineales</taxon>
        <taxon>Anaerolineaceae</taxon>
        <taxon>Leptolinea</taxon>
    </lineage>
</organism>
<dbReference type="Proteomes" id="UP000050430">
    <property type="component" value="Unassembled WGS sequence"/>
</dbReference>
<dbReference type="PANTHER" id="PTHR37318:SF1">
    <property type="entry name" value="BSL7504 PROTEIN"/>
    <property type="match status" value="1"/>
</dbReference>
<dbReference type="PANTHER" id="PTHR37318">
    <property type="entry name" value="BSL7504 PROTEIN"/>
    <property type="match status" value="1"/>
</dbReference>
<dbReference type="InterPro" id="IPR036390">
    <property type="entry name" value="WH_DNA-bd_sf"/>
</dbReference>
<reference evidence="2 3" key="1">
    <citation type="submission" date="2015-07" db="EMBL/GenBank/DDBJ databases">
        <title>Genome sequence of Leptolinea tardivitalis DSM 16556.</title>
        <authorList>
            <person name="Hemp J."/>
            <person name="Ward L.M."/>
            <person name="Pace L.A."/>
            <person name="Fischer W.W."/>
        </authorList>
    </citation>
    <scope>NUCLEOTIDE SEQUENCE [LARGE SCALE GENOMIC DNA]</scope>
    <source>
        <strain evidence="2 3">YMTK-2</strain>
    </source>
</reference>
<evidence type="ECO:0000259" key="1">
    <source>
        <dbReference type="Pfam" id="PF13601"/>
    </source>
</evidence>
<dbReference type="OrthoDB" id="9800369at2"/>
<dbReference type="EMBL" id="LGCK01000014">
    <property type="protein sequence ID" value="KPL70664.1"/>
    <property type="molecule type" value="Genomic_DNA"/>
</dbReference>
<dbReference type="AlphaFoldDB" id="A0A0P6WLL8"/>